<reference evidence="1" key="1">
    <citation type="journal article" date="2013" name="J. Plant Res.">
        <title>Effect of fungi and light on seed germination of three Opuntia species from semiarid lands of central Mexico.</title>
        <authorList>
            <person name="Delgado-Sanchez P."/>
            <person name="Jimenez-Bremont J.F."/>
            <person name="Guerrero-Gonzalez Mde L."/>
            <person name="Flores J."/>
        </authorList>
    </citation>
    <scope>NUCLEOTIDE SEQUENCE</scope>
    <source>
        <tissue evidence="1">Cladode</tissue>
    </source>
</reference>
<name>A0A7C9EVD2_OPUST</name>
<organism evidence="1">
    <name type="scientific">Opuntia streptacantha</name>
    <name type="common">Prickly pear cactus</name>
    <name type="synonym">Opuntia cardona</name>
    <dbReference type="NCBI Taxonomy" id="393608"/>
    <lineage>
        <taxon>Eukaryota</taxon>
        <taxon>Viridiplantae</taxon>
        <taxon>Streptophyta</taxon>
        <taxon>Embryophyta</taxon>
        <taxon>Tracheophyta</taxon>
        <taxon>Spermatophyta</taxon>
        <taxon>Magnoliopsida</taxon>
        <taxon>eudicotyledons</taxon>
        <taxon>Gunneridae</taxon>
        <taxon>Pentapetalae</taxon>
        <taxon>Caryophyllales</taxon>
        <taxon>Cactineae</taxon>
        <taxon>Cactaceae</taxon>
        <taxon>Opuntioideae</taxon>
        <taxon>Opuntia</taxon>
    </lineage>
</organism>
<proteinExistence type="predicted"/>
<reference evidence="1" key="2">
    <citation type="submission" date="2020-07" db="EMBL/GenBank/DDBJ databases">
        <authorList>
            <person name="Vera ALvarez R."/>
            <person name="Arias-Moreno D.M."/>
            <person name="Jimenez-Jacinto V."/>
            <person name="Jimenez-Bremont J.F."/>
            <person name="Swaminathan K."/>
            <person name="Moose S.P."/>
            <person name="Guerrero-Gonzalez M.L."/>
            <person name="Marino-Ramirez L."/>
            <person name="Landsman D."/>
            <person name="Rodriguez-Kessler M."/>
            <person name="Delgado-Sanchez P."/>
        </authorList>
    </citation>
    <scope>NUCLEOTIDE SEQUENCE</scope>
    <source>
        <tissue evidence="1">Cladode</tissue>
    </source>
</reference>
<protein>
    <submittedName>
        <fullName evidence="1">Uncharacterized protein</fullName>
    </submittedName>
</protein>
<dbReference type="AlphaFoldDB" id="A0A7C9EVD2"/>
<accession>A0A7C9EVD2</accession>
<evidence type="ECO:0000313" key="1">
    <source>
        <dbReference type="EMBL" id="MBA4676123.1"/>
    </source>
</evidence>
<sequence>MHQVCPGTMGALANPPVPATASGFVASGSVTGAAGLVVGVVGTVVIGLELGLVGVSEVGFEAGTVIIVGVGVYGGRFAGFVMGVVEGKVVPGWFNESSNFLPGFSPLPPFDEELGEICSFSLFNASGLG</sequence>
<dbReference type="EMBL" id="GISG01270111">
    <property type="protein sequence ID" value="MBA4676123.1"/>
    <property type="molecule type" value="Transcribed_RNA"/>
</dbReference>